<protein>
    <submittedName>
        <fullName evidence="1">Phosphotransferase family protein</fullName>
    </submittedName>
</protein>
<comment type="caution">
    <text evidence="1">The sequence shown here is derived from an EMBL/GenBank/DDBJ whole genome shotgun (WGS) entry which is preliminary data.</text>
</comment>
<keyword evidence="2" id="KW-1185">Reference proteome</keyword>
<name>A0A0M9ESK2_FUSLA</name>
<dbReference type="EMBL" id="JXCE01000247">
    <property type="protein sequence ID" value="KPA38770.1"/>
    <property type="molecule type" value="Genomic_DNA"/>
</dbReference>
<dbReference type="AlphaFoldDB" id="A0A0M9ESK2"/>
<reference evidence="1 2" key="1">
    <citation type="submission" date="2015-04" db="EMBL/GenBank/DDBJ databases">
        <title>The draft genome sequence of Fusarium langsethiae, a T-2/HT-2 mycotoxin producer.</title>
        <authorList>
            <person name="Lysoe E."/>
            <person name="Divon H.H."/>
            <person name="Terzi V."/>
            <person name="Orru L."/>
            <person name="Lamontanara A."/>
            <person name="Kolseth A.-K."/>
            <person name="Frandsen R.J."/>
            <person name="Nielsen K."/>
            <person name="Thrane U."/>
        </authorList>
    </citation>
    <scope>NUCLEOTIDE SEQUENCE [LARGE SCALE GENOMIC DNA]</scope>
    <source>
        <strain evidence="1 2">Fl201059</strain>
    </source>
</reference>
<keyword evidence="1" id="KW-0808">Transferase</keyword>
<accession>A0A0M9ESK2</accession>
<proteinExistence type="predicted"/>
<gene>
    <name evidence="1" type="ORF">FLAG1_08394</name>
</gene>
<dbReference type="GO" id="GO:0016740">
    <property type="term" value="F:transferase activity"/>
    <property type="evidence" value="ECO:0007669"/>
    <property type="project" value="UniProtKB-KW"/>
</dbReference>
<dbReference type="Proteomes" id="UP000037904">
    <property type="component" value="Unassembled WGS sequence"/>
</dbReference>
<evidence type="ECO:0000313" key="2">
    <source>
        <dbReference type="Proteomes" id="UP000037904"/>
    </source>
</evidence>
<evidence type="ECO:0000313" key="1">
    <source>
        <dbReference type="EMBL" id="KPA38770.1"/>
    </source>
</evidence>
<organism evidence="1 2">
    <name type="scientific">Fusarium langsethiae</name>
    <dbReference type="NCBI Taxonomy" id="179993"/>
    <lineage>
        <taxon>Eukaryota</taxon>
        <taxon>Fungi</taxon>
        <taxon>Dikarya</taxon>
        <taxon>Ascomycota</taxon>
        <taxon>Pezizomycotina</taxon>
        <taxon>Sordariomycetes</taxon>
        <taxon>Hypocreomycetidae</taxon>
        <taxon>Hypocreales</taxon>
        <taxon>Nectriaceae</taxon>
        <taxon>Fusarium</taxon>
    </lineage>
</organism>
<sequence length="219" mass="24489">MATEALFKKMAAVGLHEAQHGAQHKINGNFGSRTRTKKKPRKKKLLEQVILISPRFVKDNPVDCFGQTWRQTLTAWDSLVRQTMIPPDTPIADLDLTSAVDALNGAIAGKERTSLPPGSGYVQFSMFLDALEGRVKTDRQDGLIPSESGRVNASIAFDIYLRAQTVGPEALPTRSKMSEHRRAGRRWQELIRPSVFLLAIYSDVAEKFVYAFPHLSWLV</sequence>